<dbReference type="OrthoDB" id="4074932at2759"/>
<organism evidence="1 2">
    <name type="scientific">Debaryomyces hansenii (strain ATCC 36239 / CBS 767 / BCRC 21394 / JCM 1990 / NBRC 0083 / IGC 2968)</name>
    <name type="common">Yeast</name>
    <name type="synonym">Torulaspora hansenii</name>
    <dbReference type="NCBI Taxonomy" id="284592"/>
    <lineage>
        <taxon>Eukaryota</taxon>
        <taxon>Fungi</taxon>
        <taxon>Dikarya</taxon>
        <taxon>Ascomycota</taxon>
        <taxon>Saccharomycotina</taxon>
        <taxon>Pichiomycetes</taxon>
        <taxon>Debaryomycetaceae</taxon>
        <taxon>Debaryomyces</taxon>
    </lineage>
</organism>
<accession>Q6BUN6</accession>
<gene>
    <name evidence="1" type="ordered locus">DEHA2C09328g</name>
</gene>
<dbReference type="KEGG" id="dha:DEHA2C09328g"/>
<reference evidence="1 2" key="1">
    <citation type="journal article" date="2004" name="Nature">
        <title>Genome evolution in yeasts.</title>
        <authorList>
            <consortium name="Genolevures"/>
            <person name="Dujon B."/>
            <person name="Sherman D."/>
            <person name="Fischer G."/>
            <person name="Durrens P."/>
            <person name="Casaregola S."/>
            <person name="Lafontaine I."/>
            <person name="de Montigny J."/>
            <person name="Marck C."/>
            <person name="Neuveglise C."/>
            <person name="Talla E."/>
            <person name="Goffard N."/>
            <person name="Frangeul L."/>
            <person name="Aigle M."/>
            <person name="Anthouard V."/>
            <person name="Babour A."/>
            <person name="Barbe V."/>
            <person name="Barnay S."/>
            <person name="Blanchin S."/>
            <person name="Beckerich J.M."/>
            <person name="Beyne E."/>
            <person name="Bleykasten C."/>
            <person name="Boisrame A."/>
            <person name="Boyer J."/>
            <person name="Cattolico L."/>
            <person name="Confanioleri F."/>
            <person name="de Daruvar A."/>
            <person name="Despons L."/>
            <person name="Fabre E."/>
            <person name="Fairhead C."/>
            <person name="Ferry-Dumazet H."/>
            <person name="Groppi A."/>
            <person name="Hantraye F."/>
            <person name="Hennequin C."/>
            <person name="Jauniaux N."/>
            <person name="Joyet P."/>
            <person name="Kachouri R."/>
            <person name="Kerrest A."/>
            <person name="Koszul R."/>
            <person name="Lemaire M."/>
            <person name="Lesur I."/>
            <person name="Ma L."/>
            <person name="Muller H."/>
            <person name="Nicaud J.M."/>
            <person name="Nikolski M."/>
            <person name="Oztas S."/>
            <person name="Ozier-Kalogeropoulos O."/>
            <person name="Pellenz S."/>
            <person name="Potier S."/>
            <person name="Richard G.F."/>
            <person name="Straub M.L."/>
            <person name="Suleau A."/>
            <person name="Swennene D."/>
            <person name="Tekaia F."/>
            <person name="Wesolowski-Louvel M."/>
            <person name="Westhof E."/>
            <person name="Wirth B."/>
            <person name="Zeniou-Meyer M."/>
            <person name="Zivanovic I."/>
            <person name="Bolotin-Fukuhara M."/>
            <person name="Thierry A."/>
            <person name="Bouchier C."/>
            <person name="Caudron B."/>
            <person name="Scarpelli C."/>
            <person name="Gaillardin C."/>
            <person name="Weissenbach J."/>
            <person name="Wincker P."/>
            <person name="Souciet J.L."/>
        </authorList>
    </citation>
    <scope>NUCLEOTIDE SEQUENCE [LARGE SCALE GENOMIC DNA]</scope>
    <source>
        <strain evidence="2">ATCC 36239 / CBS 767 / BCRC 21394 / JCM 1990 / NBRC 0083 / IGC 2968</strain>
    </source>
</reference>
<dbReference type="eggNOG" id="ENOG502R5KU">
    <property type="taxonomic scope" value="Eukaryota"/>
</dbReference>
<dbReference type="EMBL" id="CR382135">
    <property type="protein sequence ID" value="CAG86154.1"/>
    <property type="molecule type" value="Genomic_DNA"/>
</dbReference>
<keyword evidence="2" id="KW-1185">Reference proteome</keyword>
<dbReference type="GeneID" id="2900591"/>
<name>Q6BUN6_DEBHA</name>
<dbReference type="VEuPathDB" id="FungiDB:DEHA2C09328g"/>
<sequence>MISARSFSTVSRIAFQKESVAGSAFNAAKNSRNLGLKWKPTYGNSFRTFAEYRLKAANQSPLAIKLKAKK</sequence>
<protein>
    <submittedName>
        <fullName evidence="1">DEHA2C09328p</fullName>
    </submittedName>
</protein>
<dbReference type="Proteomes" id="UP000000599">
    <property type="component" value="Chromosome C"/>
</dbReference>
<evidence type="ECO:0000313" key="2">
    <source>
        <dbReference type="Proteomes" id="UP000000599"/>
    </source>
</evidence>
<dbReference type="RefSeq" id="XP_458083.1">
    <property type="nucleotide sequence ID" value="XM_458083.1"/>
</dbReference>
<dbReference type="AlphaFoldDB" id="Q6BUN6"/>
<dbReference type="HOGENOM" id="CLU_2739759_0_0_1"/>
<dbReference type="OMA" id="AFHNDVA"/>
<evidence type="ECO:0000313" key="1">
    <source>
        <dbReference type="EMBL" id="CAG86154.1"/>
    </source>
</evidence>
<proteinExistence type="predicted"/>
<dbReference type="InParanoid" id="Q6BUN6"/>